<evidence type="ECO:0000256" key="9">
    <source>
        <dbReference type="ARBA" id="ARBA00022840"/>
    </source>
</evidence>
<dbReference type="PANTHER" id="PTHR11609:SF5">
    <property type="entry name" value="PHOSPHORIBOSYLAMINOIMIDAZOLE CARBOXYLASE"/>
    <property type="match status" value="1"/>
</dbReference>
<dbReference type="InterPro" id="IPR011054">
    <property type="entry name" value="Rudment_hybrid_motif"/>
</dbReference>
<keyword evidence="7 11" id="KW-0658">Purine biosynthesis</keyword>
<comment type="similarity">
    <text evidence="3 11">In the C-terminal section; belongs to the AIR carboxylase family. Class I subfamily.</text>
</comment>
<dbReference type="FunFam" id="3.40.50.1970:FF:000013">
    <property type="entry name" value="Phosphoribosylaminoimidazole carboxylase"/>
    <property type="match status" value="1"/>
</dbReference>
<dbReference type="PIRSF" id="PIRSF001340">
    <property type="entry name" value="AIR_carboxylase"/>
    <property type="match status" value="1"/>
</dbReference>
<dbReference type="OrthoDB" id="15425at2759"/>
<feature type="region of interest" description="Disordered" evidence="12">
    <location>
        <begin position="35"/>
        <end position="63"/>
    </location>
</feature>
<dbReference type="SMART" id="SM01001">
    <property type="entry name" value="AIRC"/>
    <property type="match status" value="1"/>
</dbReference>
<dbReference type="EMBL" id="KV424114">
    <property type="protein sequence ID" value="KZT51300.1"/>
    <property type="molecule type" value="Genomic_DNA"/>
</dbReference>
<evidence type="ECO:0000256" key="5">
    <source>
        <dbReference type="ARBA" id="ARBA00021059"/>
    </source>
</evidence>
<evidence type="ECO:0000256" key="10">
    <source>
        <dbReference type="ARBA" id="ARBA00023239"/>
    </source>
</evidence>
<comment type="catalytic activity">
    <reaction evidence="1 11">
        <text>5-amino-1-(5-phospho-D-ribosyl)imidazole-4-carboxylate + H(+) = 5-amino-1-(5-phospho-beta-D-ribosyl)imidazole + CO2</text>
        <dbReference type="Rhea" id="RHEA:10792"/>
        <dbReference type="ChEBI" id="CHEBI:15378"/>
        <dbReference type="ChEBI" id="CHEBI:16526"/>
        <dbReference type="ChEBI" id="CHEBI:77657"/>
        <dbReference type="ChEBI" id="CHEBI:137981"/>
        <dbReference type="EC" id="4.1.1.21"/>
    </reaction>
</comment>
<dbReference type="GO" id="GO:0046872">
    <property type="term" value="F:metal ion binding"/>
    <property type="evidence" value="ECO:0007669"/>
    <property type="project" value="InterPro"/>
</dbReference>
<protein>
    <recommendedName>
        <fullName evidence="5 11">Phosphoribosylaminoimidazole carboxylase</fullName>
        <ecNumber evidence="4 11">4.1.1.21</ecNumber>
    </recommendedName>
</protein>
<dbReference type="Pfam" id="PF02222">
    <property type="entry name" value="ATP-grasp"/>
    <property type="match status" value="1"/>
</dbReference>
<gene>
    <name evidence="14" type="ORF">CALCODRAFT_477314</name>
</gene>
<proteinExistence type="inferred from homology"/>
<evidence type="ECO:0000256" key="1">
    <source>
        <dbReference type="ARBA" id="ARBA00001244"/>
    </source>
</evidence>
<sequence>MCNAGGGQLGRMLAQSAALLTIPISILDVGHSPAKQVVHPAPSPSASSSQAQPQAAAATTAQGHIDGPFTSPAHILALARQCDVLTVEIEHVDVSALEAAQRETGVAVHPAPSTIRIIQDKYAQKLHLIAHGVPVAESAAVERTVQAVEGVCAAFGTPLMLKSRTLAYDGRGNFVLRSAGQAQEALTALGDRPLYAERWAAFTQEIAVMVVRSLSGEVVSYPAVQTVHKDSVCHLVFAPLRSADPKVGERARRVAEDAVRTFEGAGVFGVEMFLMPDGEILVNEIAPRPHNSGHYTIEACNTSQYTNHLLAILGLPLGSPALKVPSAAMLNILGLSSSFSEIRQLVDAALGVEGATVHLYGKAESRKGRKMGHITVVGQSDAEVRARLRPLLAALPPDRQNDAYAPPAQQPGFSSPHPLVGIIMGSDSDLPTMLPAARILDHFALPYELTIVSAHRTAERMAAYARGAASRGLRVVIAGAGGAAHLPGMVAAMTPLPVVGVPVRGSALDGVDSMWSIVQMPRGVPVATVAINNSTNAALLAIRIIGAGMPSLLQKMEKYMRDMEVEVMGKVAKLEEVGWEKYEVKKH</sequence>
<dbReference type="FunFam" id="3.30.470.20:FF:000037">
    <property type="entry name" value="Phosphoribosylaminoimidazole carboxylase, chloroplastic"/>
    <property type="match status" value="1"/>
</dbReference>
<dbReference type="GO" id="GO:0004638">
    <property type="term" value="F:phosphoribosylaminoimidazole carboxylase activity"/>
    <property type="evidence" value="ECO:0007669"/>
    <property type="project" value="UniProtKB-UniRule"/>
</dbReference>
<dbReference type="InterPro" id="IPR013815">
    <property type="entry name" value="ATP_grasp_subdomain_1"/>
</dbReference>
<dbReference type="SUPFAM" id="SSF51246">
    <property type="entry name" value="Rudiment single hybrid motif"/>
    <property type="match status" value="1"/>
</dbReference>
<dbReference type="Gene3D" id="3.40.50.20">
    <property type="match status" value="1"/>
</dbReference>
<dbReference type="Gene3D" id="3.30.470.20">
    <property type="entry name" value="ATP-grasp fold, B domain"/>
    <property type="match status" value="1"/>
</dbReference>
<dbReference type="STRING" id="1353952.A0A165CS82"/>
<name>A0A165CS82_9BASI</name>
<dbReference type="Gene3D" id="3.40.50.1970">
    <property type="match status" value="1"/>
</dbReference>
<dbReference type="InterPro" id="IPR003135">
    <property type="entry name" value="ATP-grasp_carboxylate-amine"/>
</dbReference>
<dbReference type="FunCoup" id="A0A165CS82">
    <property type="interactions" value="77"/>
</dbReference>
<dbReference type="InterPro" id="IPR011761">
    <property type="entry name" value="ATP-grasp"/>
</dbReference>
<feature type="domain" description="ATP-grasp" evidence="13">
    <location>
        <begin position="125"/>
        <end position="314"/>
    </location>
</feature>
<feature type="compositionally biased region" description="Low complexity" evidence="12">
    <location>
        <begin position="44"/>
        <end position="62"/>
    </location>
</feature>
<dbReference type="InterPro" id="IPR016185">
    <property type="entry name" value="PreATP-grasp_dom_sf"/>
</dbReference>
<evidence type="ECO:0000256" key="8">
    <source>
        <dbReference type="ARBA" id="ARBA00022793"/>
    </source>
</evidence>
<keyword evidence="8 11" id="KW-0210">Decarboxylase</keyword>
<dbReference type="Pfam" id="PF17769">
    <property type="entry name" value="PurK_C"/>
    <property type="match status" value="1"/>
</dbReference>
<dbReference type="InParanoid" id="A0A165CS82"/>
<evidence type="ECO:0000313" key="15">
    <source>
        <dbReference type="Proteomes" id="UP000076842"/>
    </source>
</evidence>
<dbReference type="InterPro" id="IPR040686">
    <property type="entry name" value="PurK_C"/>
</dbReference>
<organism evidence="14 15">
    <name type="scientific">Calocera cornea HHB12733</name>
    <dbReference type="NCBI Taxonomy" id="1353952"/>
    <lineage>
        <taxon>Eukaryota</taxon>
        <taxon>Fungi</taxon>
        <taxon>Dikarya</taxon>
        <taxon>Basidiomycota</taxon>
        <taxon>Agaricomycotina</taxon>
        <taxon>Dacrymycetes</taxon>
        <taxon>Dacrymycetales</taxon>
        <taxon>Dacrymycetaceae</taxon>
        <taxon>Calocera</taxon>
    </lineage>
</organism>
<dbReference type="HAMAP" id="MF_01928">
    <property type="entry name" value="PurK"/>
    <property type="match status" value="1"/>
</dbReference>
<dbReference type="InterPro" id="IPR000031">
    <property type="entry name" value="PurE_dom"/>
</dbReference>
<reference evidence="14 15" key="1">
    <citation type="journal article" date="2016" name="Mol. Biol. Evol.">
        <title>Comparative Genomics of Early-Diverging Mushroom-Forming Fungi Provides Insights into the Origins of Lignocellulose Decay Capabilities.</title>
        <authorList>
            <person name="Nagy L.G."/>
            <person name="Riley R."/>
            <person name="Tritt A."/>
            <person name="Adam C."/>
            <person name="Daum C."/>
            <person name="Floudas D."/>
            <person name="Sun H."/>
            <person name="Yadav J.S."/>
            <person name="Pangilinan J."/>
            <person name="Larsson K.H."/>
            <person name="Matsuura K."/>
            <person name="Barry K."/>
            <person name="Labutti K."/>
            <person name="Kuo R."/>
            <person name="Ohm R.A."/>
            <person name="Bhattacharya S.S."/>
            <person name="Shirouzu T."/>
            <person name="Yoshinaga Y."/>
            <person name="Martin F.M."/>
            <person name="Grigoriev I.V."/>
            <person name="Hibbett D.S."/>
        </authorList>
    </citation>
    <scope>NUCLEOTIDE SEQUENCE [LARGE SCALE GENOMIC DNA]</scope>
    <source>
        <strain evidence="14 15">HHB12733</strain>
    </source>
</reference>
<keyword evidence="6 11" id="KW-0547">Nucleotide-binding</keyword>
<evidence type="ECO:0000256" key="3">
    <source>
        <dbReference type="ARBA" id="ARBA00006114"/>
    </source>
</evidence>
<dbReference type="HAMAP" id="MF_01929">
    <property type="entry name" value="PurE_classI"/>
    <property type="match status" value="1"/>
</dbReference>
<evidence type="ECO:0000256" key="6">
    <source>
        <dbReference type="ARBA" id="ARBA00022741"/>
    </source>
</evidence>
<evidence type="ECO:0000259" key="13">
    <source>
        <dbReference type="PROSITE" id="PS50975"/>
    </source>
</evidence>
<keyword evidence="9 11" id="KW-0067">ATP-binding</keyword>
<evidence type="ECO:0000256" key="11">
    <source>
        <dbReference type="PIRNR" id="PIRNR001340"/>
    </source>
</evidence>
<dbReference type="SUPFAM" id="SSF52440">
    <property type="entry name" value="PreATP-grasp domain"/>
    <property type="match status" value="1"/>
</dbReference>
<dbReference type="Pfam" id="PF22660">
    <property type="entry name" value="RS_preATP-grasp-like"/>
    <property type="match status" value="1"/>
</dbReference>
<dbReference type="SUPFAM" id="SSF56059">
    <property type="entry name" value="Glutathione synthetase ATP-binding domain-like"/>
    <property type="match status" value="1"/>
</dbReference>
<evidence type="ECO:0000313" key="14">
    <source>
        <dbReference type="EMBL" id="KZT51300.1"/>
    </source>
</evidence>
<dbReference type="Gene3D" id="3.30.1490.20">
    <property type="entry name" value="ATP-grasp fold, A domain"/>
    <property type="match status" value="1"/>
</dbReference>
<dbReference type="InterPro" id="IPR054350">
    <property type="entry name" value="PurT/PurK_preATP-grasp"/>
</dbReference>
<dbReference type="Pfam" id="PF00731">
    <property type="entry name" value="AIRC"/>
    <property type="match status" value="1"/>
</dbReference>
<dbReference type="InterPro" id="IPR033747">
    <property type="entry name" value="PurE_ClassI"/>
</dbReference>
<evidence type="ECO:0000256" key="7">
    <source>
        <dbReference type="ARBA" id="ARBA00022755"/>
    </source>
</evidence>
<dbReference type="PROSITE" id="PS50975">
    <property type="entry name" value="ATP_GRASP"/>
    <property type="match status" value="1"/>
</dbReference>
<dbReference type="SUPFAM" id="SSF52255">
    <property type="entry name" value="N5-CAIR mutase (phosphoribosylaminoimidazole carboxylase, PurE)"/>
    <property type="match status" value="1"/>
</dbReference>
<accession>A0A165CS82</accession>
<evidence type="ECO:0000256" key="2">
    <source>
        <dbReference type="ARBA" id="ARBA00004747"/>
    </source>
</evidence>
<dbReference type="InterPro" id="IPR016301">
    <property type="entry name" value="Ade2_fungi/plant"/>
</dbReference>
<comment type="pathway">
    <text evidence="2 11">Purine metabolism; IMP biosynthesis via de novo pathway; 5-amino-1-(5-phospho-D-ribosyl)imidazole-4-carboxylate from 5-amino-1-(5-phospho-D-ribosyl)imidazole (carboxylase route): step 1/1.</text>
</comment>
<dbReference type="AlphaFoldDB" id="A0A165CS82"/>
<dbReference type="InterPro" id="IPR005875">
    <property type="entry name" value="PurK"/>
</dbReference>
<keyword evidence="10 11" id="KW-0456">Lyase</keyword>
<dbReference type="NCBIfam" id="TIGR01161">
    <property type="entry name" value="purK"/>
    <property type="match status" value="1"/>
</dbReference>
<evidence type="ECO:0000256" key="4">
    <source>
        <dbReference type="ARBA" id="ARBA00012329"/>
    </source>
</evidence>
<dbReference type="EC" id="4.1.1.21" evidence="4 11"/>
<dbReference type="GO" id="GO:0005524">
    <property type="term" value="F:ATP binding"/>
    <property type="evidence" value="ECO:0007669"/>
    <property type="project" value="UniProtKB-UniRule"/>
</dbReference>
<keyword evidence="15" id="KW-1185">Reference proteome</keyword>
<dbReference type="Proteomes" id="UP000076842">
    <property type="component" value="Unassembled WGS sequence"/>
</dbReference>
<evidence type="ECO:0000256" key="12">
    <source>
        <dbReference type="SAM" id="MobiDB-lite"/>
    </source>
</evidence>
<dbReference type="PANTHER" id="PTHR11609">
    <property type="entry name" value="PURINE BIOSYNTHESIS PROTEIN 6/7, PUR6/7"/>
    <property type="match status" value="1"/>
</dbReference>
<dbReference type="UniPathway" id="UPA00074">
    <property type="reaction ID" value="UER00130"/>
</dbReference>
<dbReference type="NCBIfam" id="NF004679">
    <property type="entry name" value="PRK06019.1-5"/>
    <property type="match status" value="1"/>
</dbReference>
<dbReference type="NCBIfam" id="TIGR01162">
    <property type="entry name" value="purE"/>
    <property type="match status" value="1"/>
</dbReference>
<dbReference type="GO" id="GO:0006189">
    <property type="term" value="P:'de novo' IMP biosynthetic process"/>
    <property type="evidence" value="ECO:0007669"/>
    <property type="project" value="UniProtKB-UniRule"/>
</dbReference>